<sequence length="89" mass="10257">MYCDILKKSMIPFLQTLGCRAVFQHNNEPKHASKMTTALLKKLGLKVMGWPSLSPYLNAIEYLWGILKLKIEVCKVSNIHRFCDVTMEE</sequence>
<reference evidence="2" key="1">
    <citation type="journal article" date="2023" name="DNA Res.">
        <title>Chromosome-level genome assembly of Phrynocephalus forsythii using third-generation DNA sequencing and Hi-C analysis.</title>
        <authorList>
            <person name="Qi Y."/>
            <person name="Zhao W."/>
            <person name="Zhao Y."/>
            <person name="Niu C."/>
            <person name="Cao S."/>
            <person name="Zhang Y."/>
        </authorList>
    </citation>
    <scope>NUCLEOTIDE SEQUENCE</scope>
    <source>
        <tissue evidence="2">Muscle</tissue>
    </source>
</reference>
<dbReference type="InterPro" id="IPR038717">
    <property type="entry name" value="Tc1-like_DDE_dom"/>
</dbReference>
<dbReference type="AlphaFoldDB" id="A0A9Q0XRT1"/>
<dbReference type="EMBL" id="JAPFRF010000008">
    <property type="protein sequence ID" value="KAJ7324889.1"/>
    <property type="molecule type" value="Genomic_DNA"/>
</dbReference>
<accession>A0A9Q0XRT1</accession>
<dbReference type="Proteomes" id="UP001142489">
    <property type="component" value="Unassembled WGS sequence"/>
</dbReference>
<evidence type="ECO:0000313" key="2">
    <source>
        <dbReference type="EMBL" id="KAJ7324889.1"/>
    </source>
</evidence>
<dbReference type="GO" id="GO:0003676">
    <property type="term" value="F:nucleic acid binding"/>
    <property type="evidence" value="ECO:0007669"/>
    <property type="project" value="InterPro"/>
</dbReference>
<keyword evidence="3" id="KW-1185">Reference proteome</keyword>
<evidence type="ECO:0000313" key="3">
    <source>
        <dbReference type="Proteomes" id="UP001142489"/>
    </source>
</evidence>
<name>A0A9Q0XRT1_9SAUR</name>
<feature type="domain" description="Tc1-like transposase DDE" evidence="1">
    <location>
        <begin position="6"/>
        <end position="72"/>
    </location>
</feature>
<gene>
    <name evidence="2" type="ORF">JRQ81_017909</name>
</gene>
<comment type="caution">
    <text evidence="2">The sequence shown here is derived from an EMBL/GenBank/DDBJ whole genome shotgun (WGS) entry which is preliminary data.</text>
</comment>
<organism evidence="2 3">
    <name type="scientific">Phrynocephalus forsythii</name>
    <dbReference type="NCBI Taxonomy" id="171643"/>
    <lineage>
        <taxon>Eukaryota</taxon>
        <taxon>Metazoa</taxon>
        <taxon>Chordata</taxon>
        <taxon>Craniata</taxon>
        <taxon>Vertebrata</taxon>
        <taxon>Euteleostomi</taxon>
        <taxon>Lepidosauria</taxon>
        <taxon>Squamata</taxon>
        <taxon>Bifurcata</taxon>
        <taxon>Unidentata</taxon>
        <taxon>Episquamata</taxon>
        <taxon>Toxicofera</taxon>
        <taxon>Iguania</taxon>
        <taxon>Acrodonta</taxon>
        <taxon>Agamidae</taxon>
        <taxon>Agaminae</taxon>
        <taxon>Phrynocephalus</taxon>
    </lineage>
</organism>
<evidence type="ECO:0000259" key="1">
    <source>
        <dbReference type="Pfam" id="PF13358"/>
    </source>
</evidence>
<dbReference type="InterPro" id="IPR036397">
    <property type="entry name" value="RNaseH_sf"/>
</dbReference>
<dbReference type="Gene3D" id="3.30.420.10">
    <property type="entry name" value="Ribonuclease H-like superfamily/Ribonuclease H"/>
    <property type="match status" value="1"/>
</dbReference>
<proteinExistence type="predicted"/>
<dbReference type="Pfam" id="PF13358">
    <property type="entry name" value="DDE_3"/>
    <property type="match status" value="1"/>
</dbReference>
<dbReference type="OrthoDB" id="6722168at2759"/>
<protein>
    <recommendedName>
        <fullName evidence="1">Tc1-like transposase DDE domain-containing protein</fullName>
    </recommendedName>
</protein>